<accession>A0ABZ2NKA1</accession>
<dbReference type="EC" id="2.7.7.65" evidence="4"/>
<dbReference type="PANTHER" id="PTHR45138:SF9">
    <property type="entry name" value="DIGUANYLATE CYCLASE DGCM-RELATED"/>
    <property type="match status" value="1"/>
</dbReference>
<sequence>MRILHIGIEETQAPITGLDWLGEIITASSMPEAFHLKESGCSLFDLILISEEIWLDSPAEVILKLKRGILKEDGCIIAILENETSEKVEQLYRAGANDYLVKPLTESKLLFRLNRISSGKTELDREEELLKAIRQLEKTNERLKSLTDLDSLTGIFNRRYFHTYLSKKWDNPKTDHNRIFIMMADIDAFKAFNDTYGHVKGDQCLKQVAECMKELSQKLNGITARYGGEEFIVVIENHDEKKVVQLADEIRREVEKLKIPSESGEKPKVTISIGVAGGSMDGITAYKELIDEADQALYLAKDLGGNQVINEKTKTNA</sequence>
<feature type="domain" description="GGDEF" evidence="3">
    <location>
        <begin position="177"/>
        <end position="313"/>
    </location>
</feature>
<dbReference type="Gene3D" id="3.40.50.2300">
    <property type="match status" value="1"/>
</dbReference>
<dbReference type="InterPro" id="IPR000160">
    <property type="entry name" value="GGDEF_dom"/>
</dbReference>
<dbReference type="Proteomes" id="UP001377337">
    <property type="component" value="Chromosome"/>
</dbReference>
<dbReference type="SMART" id="SM00267">
    <property type="entry name" value="GGDEF"/>
    <property type="match status" value="1"/>
</dbReference>
<dbReference type="InterPro" id="IPR011006">
    <property type="entry name" value="CheY-like_superfamily"/>
</dbReference>
<keyword evidence="5" id="KW-1185">Reference proteome</keyword>
<dbReference type="EMBL" id="CP147407">
    <property type="protein sequence ID" value="WXB98253.1"/>
    <property type="molecule type" value="Genomic_DNA"/>
</dbReference>
<dbReference type="PROSITE" id="PS50887">
    <property type="entry name" value="GGDEF"/>
    <property type="match status" value="1"/>
</dbReference>
<evidence type="ECO:0000313" key="5">
    <source>
        <dbReference type="Proteomes" id="UP001377337"/>
    </source>
</evidence>
<dbReference type="GO" id="GO:0052621">
    <property type="term" value="F:diguanylate cyclase activity"/>
    <property type="evidence" value="ECO:0007669"/>
    <property type="project" value="UniProtKB-EC"/>
</dbReference>
<reference evidence="4 5" key="1">
    <citation type="submission" date="2024-02" db="EMBL/GenBank/DDBJ databases">
        <title>Seven novel Bacillus-like species.</title>
        <authorList>
            <person name="Liu G."/>
        </authorList>
    </citation>
    <scope>NUCLEOTIDE SEQUENCE [LARGE SCALE GENOMIC DNA]</scope>
    <source>
        <strain evidence="4 5">FJAT-52054</strain>
    </source>
</reference>
<dbReference type="SUPFAM" id="SSF55073">
    <property type="entry name" value="Nucleotide cyclase"/>
    <property type="match status" value="1"/>
</dbReference>
<dbReference type="InterPro" id="IPR001789">
    <property type="entry name" value="Sig_transdc_resp-reg_receiver"/>
</dbReference>
<dbReference type="CDD" id="cd01949">
    <property type="entry name" value="GGDEF"/>
    <property type="match status" value="1"/>
</dbReference>
<dbReference type="SUPFAM" id="SSF52172">
    <property type="entry name" value="CheY-like"/>
    <property type="match status" value="1"/>
</dbReference>
<comment type="caution">
    <text evidence="1">Lacks conserved residue(s) required for the propagation of feature annotation.</text>
</comment>
<dbReference type="PANTHER" id="PTHR45138">
    <property type="entry name" value="REGULATORY COMPONENTS OF SENSORY TRANSDUCTION SYSTEM"/>
    <property type="match status" value="1"/>
</dbReference>
<keyword evidence="4" id="KW-0548">Nucleotidyltransferase</keyword>
<dbReference type="Gene3D" id="3.30.70.270">
    <property type="match status" value="1"/>
</dbReference>
<dbReference type="Pfam" id="PF00990">
    <property type="entry name" value="GGDEF"/>
    <property type="match status" value="1"/>
</dbReference>
<name>A0ABZ2NKA1_9BACI</name>
<protein>
    <submittedName>
        <fullName evidence="4">Diguanylate cyclase</fullName>
        <ecNumber evidence="4">2.7.7.65</ecNumber>
    </submittedName>
</protein>
<dbReference type="RefSeq" id="WP_051860725.1">
    <property type="nucleotide sequence ID" value="NZ_CP147407.1"/>
</dbReference>
<dbReference type="InterPro" id="IPR050469">
    <property type="entry name" value="Diguanylate_Cyclase"/>
</dbReference>
<dbReference type="PROSITE" id="PS50110">
    <property type="entry name" value="RESPONSE_REGULATORY"/>
    <property type="match status" value="1"/>
</dbReference>
<dbReference type="InterPro" id="IPR043128">
    <property type="entry name" value="Rev_trsase/Diguanyl_cyclase"/>
</dbReference>
<evidence type="ECO:0000259" key="3">
    <source>
        <dbReference type="PROSITE" id="PS50887"/>
    </source>
</evidence>
<evidence type="ECO:0000256" key="1">
    <source>
        <dbReference type="PROSITE-ProRule" id="PRU00169"/>
    </source>
</evidence>
<evidence type="ECO:0000313" key="4">
    <source>
        <dbReference type="EMBL" id="WXB98253.1"/>
    </source>
</evidence>
<keyword evidence="4" id="KW-0808">Transferase</keyword>
<organism evidence="4 5">
    <name type="scientific">Metabacillus sediminis</name>
    <dbReference type="NCBI Taxonomy" id="3117746"/>
    <lineage>
        <taxon>Bacteria</taxon>
        <taxon>Bacillati</taxon>
        <taxon>Bacillota</taxon>
        <taxon>Bacilli</taxon>
        <taxon>Bacillales</taxon>
        <taxon>Bacillaceae</taxon>
        <taxon>Metabacillus</taxon>
    </lineage>
</organism>
<gene>
    <name evidence="4" type="ORF">WCV65_07180</name>
</gene>
<dbReference type="InterPro" id="IPR029787">
    <property type="entry name" value="Nucleotide_cyclase"/>
</dbReference>
<proteinExistence type="predicted"/>
<dbReference type="NCBIfam" id="TIGR00254">
    <property type="entry name" value="GGDEF"/>
    <property type="match status" value="1"/>
</dbReference>
<feature type="domain" description="Response regulatory" evidence="2">
    <location>
        <begin position="1"/>
        <end position="117"/>
    </location>
</feature>
<evidence type="ECO:0000259" key="2">
    <source>
        <dbReference type="PROSITE" id="PS50110"/>
    </source>
</evidence>